<gene>
    <name evidence="1" type="ORF">NWFMUON74_52340</name>
</gene>
<dbReference type="KEGG" id="nwl:NWFMUON74_52340"/>
<dbReference type="Proteomes" id="UP000516173">
    <property type="component" value="Chromosome"/>
</dbReference>
<sequence>MLVAAGLYLLWLVLIVVKHTVAGPRRGRWNSGDSGDSDSGTD</sequence>
<reference evidence="1 2" key="1">
    <citation type="submission" date="2020-08" db="EMBL/GenBank/DDBJ databases">
        <title>Genome Sequencing of Nocardia wallacei strain FMUON74 and assembly.</title>
        <authorList>
            <person name="Toyokawa M."/>
            <person name="Uesaka K."/>
        </authorList>
    </citation>
    <scope>NUCLEOTIDE SEQUENCE [LARGE SCALE GENOMIC DNA]</scope>
    <source>
        <strain evidence="1 2">FMUON74</strain>
    </source>
</reference>
<accession>A0A7G1KQL4</accession>
<organism evidence="1 2">
    <name type="scientific">Nocardia wallacei</name>
    <dbReference type="NCBI Taxonomy" id="480035"/>
    <lineage>
        <taxon>Bacteria</taxon>
        <taxon>Bacillati</taxon>
        <taxon>Actinomycetota</taxon>
        <taxon>Actinomycetes</taxon>
        <taxon>Mycobacteriales</taxon>
        <taxon>Nocardiaceae</taxon>
        <taxon>Nocardia</taxon>
    </lineage>
</organism>
<evidence type="ECO:0000313" key="1">
    <source>
        <dbReference type="EMBL" id="BCK57462.1"/>
    </source>
</evidence>
<dbReference type="EMBL" id="AP023396">
    <property type="protein sequence ID" value="BCK57462.1"/>
    <property type="molecule type" value="Genomic_DNA"/>
</dbReference>
<name>A0A7G1KQL4_9NOCA</name>
<protein>
    <submittedName>
        <fullName evidence="1">Uncharacterized protein</fullName>
    </submittedName>
</protein>
<keyword evidence="2" id="KW-1185">Reference proteome</keyword>
<proteinExistence type="predicted"/>
<dbReference type="AlphaFoldDB" id="A0A7G1KQL4"/>
<evidence type="ECO:0000313" key="2">
    <source>
        <dbReference type="Proteomes" id="UP000516173"/>
    </source>
</evidence>